<dbReference type="Proteomes" id="UP000002574">
    <property type="component" value="Chromosome"/>
</dbReference>
<evidence type="ECO:0000313" key="2">
    <source>
        <dbReference type="Proteomes" id="UP000002574"/>
    </source>
</evidence>
<accession>D3DHR0</accession>
<protein>
    <submittedName>
        <fullName evidence="1">Uncharacterized protein</fullName>
    </submittedName>
</protein>
<dbReference type="EMBL" id="AP011112">
    <property type="protein sequence ID" value="BAI69362.1"/>
    <property type="molecule type" value="Genomic_DNA"/>
</dbReference>
<reference evidence="1 2" key="1">
    <citation type="journal article" date="2010" name="J. Bacteriol.">
        <title>Complete genome sequence of the thermophilic, obligately chemolithoautotrophic hydrogen-oxidizing bacterium Hydrogenobacter thermophilus TK-6.</title>
        <authorList>
            <person name="Arai H."/>
            <person name="Kanbe H."/>
            <person name="Ishii M."/>
            <person name="Igarashi Y."/>
        </authorList>
    </citation>
    <scope>NUCLEOTIDE SEQUENCE [LARGE SCALE GENOMIC DNA]</scope>
    <source>
        <strain evidence="2">DSM 6534 / IAM 12695 / TK-6 [Tokyo]</strain>
    </source>
</reference>
<name>D3DHR0_HYDTT</name>
<organism evidence="1 2">
    <name type="scientific">Hydrogenobacter thermophilus (strain DSM 6534 / IAM 12695 / TK-6)</name>
    <dbReference type="NCBI Taxonomy" id="608538"/>
    <lineage>
        <taxon>Bacteria</taxon>
        <taxon>Pseudomonadati</taxon>
        <taxon>Aquificota</taxon>
        <taxon>Aquificia</taxon>
        <taxon>Aquificales</taxon>
        <taxon>Aquificaceae</taxon>
        <taxon>Hydrogenobacter</taxon>
    </lineage>
</organism>
<dbReference type="KEGG" id="hth:HTH_0903"/>
<dbReference type="AlphaFoldDB" id="D3DHR0"/>
<evidence type="ECO:0000313" key="1">
    <source>
        <dbReference type="EMBL" id="BAI69362.1"/>
    </source>
</evidence>
<gene>
    <name evidence="1" type="ordered locus">HTH_0903</name>
</gene>
<sequence length="50" mass="5527">MLLTTPSPHLPPLSVPAPPFYKESSLSVAKFLEGATPSRFLQKQKTKMEV</sequence>
<dbReference type="STRING" id="608538.HTH_0903"/>
<keyword evidence="2" id="KW-1185">Reference proteome</keyword>
<proteinExistence type="predicted"/>